<dbReference type="InterPro" id="IPR013083">
    <property type="entry name" value="Znf_RING/FYVE/PHD"/>
</dbReference>
<dbReference type="EMBL" id="LR721787">
    <property type="protein sequence ID" value="VVW76962.1"/>
    <property type="molecule type" value="Genomic_DNA"/>
</dbReference>
<keyword evidence="7 9" id="KW-0472">Membrane</keyword>
<dbReference type="InterPro" id="IPR001841">
    <property type="entry name" value="Znf_RING"/>
</dbReference>
<evidence type="ECO:0000256" key="5">
    <source>
        <dbReference type="ARBA" id="ARBA00022833"/>
    </source>
</evidence>
<evidence type="ECO:0000256" key="8">
    <source>
        <dbReference type="PROSITE-ProRule" id="PRU00175"/>
    </source>
</evidence>
<dbReference type="PANTHER" id="PTHR46539:SF1">
    <property type="entry name" value="E3 UBIQUITIN-PROTEIN LIGASE ATL42"/>
    <property type="match status" value="1"/>
</dbReference>
<sequence length="181" mass="20033">MDLVNSKHMMLYPSPISAPVLSSSEHSSNSSDQSLLSAVQQSDFIPIRPVIALGIGILAIILSFGFLVCLYTRLCNGSTMQMFADQSMPQSSKANVKSKTARIVEFVPVFGEGSTECAVCLSSLRDMELLRLLPDCGHIFHRECIRKWLALHFTCPICRLEVDPEDVVLTKNIRLFSNQGI</sequence>
<evidence type="ECO:0000313" key="11">
    <source>
        <dbReference type="EMBL" id="VVW76962.1"/>
    </source>
</evidence>
<dbReference type="SMART" id="SM00184">
    <property type="entry name" value="RING"/>
    <property type="match status" value="1"/>
</dbReference>
<keyword evidence="2 9" id="KW-0812">Transmembrane</keyword>
<evidence type="ECO:0000256" key="6">
    <source>
        <dbReference type="ARBA" id="ARBA00022989"/>
    </source>
</evidence>
<feature type="domain" description="RING-type" evidence="10">
    <location>
        <begin position="117"/>
        <end position="159"/>
    </location>
</feature>
<dbReference type="GO" id="GO:0008270">
    <property type="term" value="F:zinc ion binding"/>
    <property type="evidence" value="ECO:0007669"/>
    <property type="project" value="UniProtKB-KW"/>
</dbReference>
<comment type="subcellular location">
    <subcellularLocation>
        <location evidence="1">Membrane</location>
    </subcellularLocation>
</comment>
<dbReference type="PANTHER" id="PTHR46539">
    <property type="entry name" value="E3 UBIQUITIN-PROTEIN LIGASE ATL42"/>
    <property type="match status" value="1"/>
</dbReference>
<dbReference type="GO" id="GO:0016020">
    <property type="term" value="C:membrane"/>
    <property type="evidence" value="ECO:0007669"/>
    <property type="project" value="UniProtKB-SubCell"/>
</dbReference>
<evidence type="ECO:0000256" key="9">
    <source>
        <dbReference type="SAM" id="Phobius"/>
    </source>
</evidence>
<evidence type="ECO:0000256" key="3">
    <source>
        <dbReference type="ARBA" id="ARBA00022723"/>
    </source>
</evidence>
<dbReference type="SUPFAM" id="SSF57850">
    <property type="entry name" value="RING/U-box"/>
    <property type="match status" value="1"/>
</dbReference>
<dbReference type="Pfam" id="PF13639">
    <property type="entry name" value="zf-RING_2"/>
    <property type="match status" value="1"/>
</dbReference>
<evidence type="ECO:0000256" key="1">
    <source>
        <dbReference type="ARBA" id="ARBA00004370"/>
    </source>
</evidence>
<gene>
    <name evidence="11" type="ORF">NYM_LOCUS27302</name>
</gene>
<dbReference type="Gramene" id="NC9G0170150.1">
    <property type="protein sequence ID" value="NC9G0170150.1:cds"/>
    <property type="gene ID" value="NC9G0170150"/>
</dbReference>
<accession>A0A5K1GVF3</accession>
<reference evidence="11" key="1">
    <citation type="submission" date="2019-09" db="EMBL/GenBank/DDBJ databases">
        <authorList>
            <person name="Zhang L."/>
        </authorList>
    </citation>
    <scope>NUCLEOTIDE SEQUENCE</scope>
</reference>
<proteinExistence type="predicted"/>
<dbReference type="PROSITE" id="PS50089">
    <property type="entry name" value="ZF_RING_2"/>
    <property type="match status" value="1"/>
</dbReference>
<evidence type="ECO:0000256" key="4">
    <source>
        <dbReference type="ARBA" id="ARBA00022771"/>
    </source>
</evidence>
<evidence type="ECO:0000256" key="2">
    <source>
        <dbReference type="ARBA" id="ARBA00022692"/>
    </source>
</evidence>
<dbReference type="Gene3D" id="3.30.40.10">
    <property type="entry name" value="Zinc/RING finger domain, C3HC4 (zinc finger)"/>
    <property type="match status" value="1"/>
</dbReference>
<evidence type="ECO:0000256" key="7">
    <source>
        <dbReference type="ARBA" id="ARBA00023136"/>
    </source>
</evidence>
<organism evidence="11">
    <name type="scientific">Nymphaea colorata</name>
    <name type="common">pocket water lily</name>
    <dbReference type="NCBI Taxonomy" id="210225"/>
    <lineage>
        <taxon>Eukaryota</taxon>
        <taxon>Viridiplantae</taxon>
        <taxon>Streptophyta</taxon>
        <taxon>Embryophyta</taxon>
        <taxon>Tracheophyta</taxon>
        <taxon>Spermatophyta</taxon>
        <taxon>Magnoliopsida</taxon>
        <taxon>Nymphaeales</taxon>
        <taxon>Nymphaeaceae</taxon>
        <taxon>Nymphaea</taxon>
    </lineage>
</organism>
<keyword evidence="6 9" id="KW-1133">Transmembrane helix</keyword>
<keyword evidence="5" id="KW-0862">Zinc</keyword>
<keyword evidence="4 8" id="KW-0863">Zinc-finger</keyword>
<name>A0A5K1GVF3_9MAGN</name>
<protein>
    <recommendedName>
        <fullName evidence="10">RING-type domain-containing protein</fullName>
    </recommendedName>
</protein>
<evidence type="ECO:0000259" key="10">
    <source>
        <dbReference type="PROSITE" id="PS50089"/>
    </source>
</evidence>
<feature type="transmembrane region" description="Helical" evidence="9">
    <location>
        <begin position="50"/>
        <end position="72"/>
    </location>
</feature>
<dbReference type="AlphaFoldDB" id="A0A5K1GVF3"/>
<keyword evidence="3" id="KW-0479">Metal-binding</keyword>